<reference evidence="7 8" key="1">
    <citation type="submission" date="2019-02" db="EMBL/GenBank/DDBJ databases">
        <title>Dyella amyloliquefaciens sp. nov., isolated from forest soil.</title>
        <authorList>
            <person name="Gao Z.-H."/>
            <person name="Qiu L.-H."/>
        </authorList>
    </citation>
    <scope>NUCLEOTIDE SEQUENCE [LARGE SCALE GENOMIC DNA]</scope>
    <source>
        <strain evidence="7 8">KACC 12747</strain>
    </source>
</reference>
<dbReference type="PANTHER" id="PTHR38439:SF2">
    <property type="entry name" value="OUTER MEMBRANE PROTEIN H.8"/>
    <property type="match status" value="1"/>
</dbReference>
<accession>A0A4R0Z298</accession>
<dbReference type="InterPro" id="IPR000923">
    <property type="entry name" value="BlueCu_1"/>
</dbReference>
<dbReference type="GO" id="GO:0005507">
    <property type="term" value="F:copper ion binding"/>
    <property type="evidence" value="ECO:0007669"/>
    <property type="project" value="UniProtKB-UniRule"/>
</dbReference>
<evidence type="ECO:0000256" key="4">
    <source>
        <dbReference type="ARBA" id="ARBA00023008"/>
    </source>
</evidence>
<dbReference type="GO" id="GO:0042597">
    <property type="term" value="C:periplasmic space"/>
    <property type="evidence" value="ECO:0007669"/>
    <property type="project" value="UniProtKB-SubCell"/>
</dbReference>
<feature type="domain" description="Blue (type 1) copper" evidence="6">
    <location>
        <begin position="24"/>
        <end position="148"/>
    </location>
</feature>
<feature type="chain" id="PRO_5021008319" description="Azurin" evidence="5">
    <location>
        <begin position="18"/>
        <end position="150"/>
    </location>
</feature>
<comment type="subcellular location">
    <subcellularLocation>
        <location evidence="5">Periplasm</location>
    </subcellularLocation>
</comment>
<dbReference type="SUPFAM" id="SSF49503">
    <property type="entry name" value="Cupredoxins"/>
    <property type="match status" value="1"/>
</dbReference>
<keyword evidence="5" id="KW-0732">Signal</keyword>
<comment type="caution">
    <text evidence="7">The sequence shown here is derived from an EMBL/GenBank/DDBJ whole genome shotgun (WGS) entry which is preliminary data.</text>
</comment>
<sequence length="150" mass="16168">MPLPWLAARLLVASTLAAPGGNVCEFRIEADDALRFSPNRVEVPGVCPDVTVTVHHAGRPDQAVTSHNWVLTREQDRAAVIADGLRAGMDRNYVARGDHRILGATALVKAGQRGAVTFSTLSLRAGEPYVYFCSYPGHGEHQTGRLVVNP</sequence>
<dbReference type="RefSeq" id="WP_131150820.1">
    <property type="nucleotide sequence ID" value="NZ_SJTG01000001.1"/>
</dbReference>
<dbReference type="InterPro" id="IPR008972">
    <property type="entry name" value="Cupredoxin"/>
</dbReference>
<proteinExistence type="predicted"/>
<dbReference type="NCBIfam" id="TIGR02695">
    <property type="entry name" value="azurin"/>
    <property type="match status" value="1"/>
</dbReference>
<dbReference type="Gene3D" id="2.60.40.420">
    <property type="entry name" value="Cupredoxins - blue copper proteins"/>
    <property type="match status" value="1"/>
</dbReference>
<evidence type="ECO:0000256" key="3">
    <source>
        <dbReference type="ARBA" id="ARBA00022982"/>
    </source>
</evidence>
<dbReference type="GO" id="GO:0009055">
    <property type="term" value="F:electron transfer activity"/>
    <property type="evidence" value="ECO:0007669"/>
    <property type="project" value="InterPro"/>
</dbReference>
<dbReference type="InterPro" id="IPR014068">
    <property type="entry name" value="Azurin"/>
</dbReference>
<name>A0A4R0Z298_9GAMM</name>
<evidence type="ECO:0000256" key="2">
    <source>
        <dbReference type="ARBA" id="ARBA00022723"/>
    </source>
</evidence>
<keyword evidence="4 5" id="KW-0186">Copper</keyword>
<keyword evidence="5" id="KW-0574">Periplasm</keyword>
<comment type="function">
    <text evidence="5">Transfers electrons from cytochrome c551 to cytochrome oxidase.</text>
</comment>
<evidence type="ECO:0000256" key="1">
    <source>
        <dbReference type="ARBA" id="ARBA00022448"/>
    </source>
</evidence>
<gene>
    <name evidence="7" type="primary">azu</name>
    <name evidence="7" type="ORF">EZM97_03365</name>
</gene>
<dbReference type="PROSITE" id="PS00196">
    <property type="entry name" value="COPPER_BLUE"/>
    <property type="match status" value="1"/>
</dbReference>
<keyword evidence="8" id="KW-1185">Reference proteome</keyword>
<dbReference type="InterPro" id="IPR050845">
    <property type="entry name" value="Cu-binding_ET"/>
</dbReference>
<feature type="signal peptide" evidence="5">
    <location>
        <begin position="1"/>
        <end position="17"/>
    </location>
</feature>
<evidence type="ECO:0000256" key="5">
    <source>
        <dbReference type="RuleBase" id="RU363017"/>
    </source>
</evidence>
<evidence type="ECO:0000313" key="8">
    <source>
        <dbReference type="Proteomes" id="UP000291822"/>
    </source>
</evidence>
<evidence type="ECO:0000313" key="7">
    <source>
        <dbReference type="EMBL" id="TCI12400.1"/>
    </source>
</evidence>
<dbReference type="PANTHER" id="PTHR38439">
    <property type="entry name" value="AURACYANIN-B"/>
    <property type="match status" value="1"/>
</dbReference>
<keyword evidence="3 5" id="KW-0249">Electron transport</keyword>
<dbReference type="Pfam" id="PF00127">
    <property type="entry name" value="Copper-bind"/>
    <property type="match status" value="1"/>
</dbReference>
<organism evidence="7 8">
    <name type="scientific">Dyella soli</name>
    <dbReference type="NCBI Taxonomy" id="522319"/>
    <lineage>
        <taxon>Bacteria</taxon>
        <taxon>Pseudomonadati</taxon>
        <taxon>Pseudomonadota</taxon>
        <taxon>Gammaproteobacteria</taxon>
        <taxon>Lysobacterales</taxon>
        <taxon>Rhodanobacteraceae</taxon>
        <taxon>Dyella</taxon>
    </lineage>
</organism>
<keyword evidence="1 5" id="KW-0813">Transport</keyword>
<protein>
    <recommendedName>
        <fullName evidence="5">Azurin</fullName>
    </recommendedName>
</protein>
<dbReference type="Proteomes" id="UP000291822">
    <property type="component" value="Unassembled WGS sequence"/>
</dbReference>
<dbReference type="EMBL" id="SJTG01000001">
    <property type="protein sequence ID" value="TCI12400.1"/>
    <property type="molecule type" value="Genomic_DNA"/>
</dbReference>
<keyword evidence="2 5" id="KW-0479">Metal-binding</keyword>
<dbReference type="AlphaFoldDB" id="A0A4R0Z298"/>
<evidence type="ECO:0000259" key="6">
    <source>
        <dbReference type="Pfam" id="PF00127"/>
    </source>
</evidence>
<dbReference type="InterPro" id="IPR028871">
    <property type="entry name" value="BlueCu_1_BS"/>
</dbReference>